<evidence type="ECO:0000313" key="2">
    <source>
        <dbReference type="Proteomes" id="UP000030762"/>
    </source>
</evidence>
<dbReference type="VEuPathDB" id="FungiDB:SDRG_07222"/>
<dbReference type="InParanoid" id="T0QCB8"/>
<gene>
    <name evidence="1" type="ORF">SDRG_07222</name>
</gene>
<accession>T0QCB8</accession>
<dbReference type="RefSeq" id="XP_008611264.1">
    <property type="nucleotide sequence ID" value="XM_008613042.1"/>
</dbReference>
<proteinExistence type="predicted"/>
<sequence length="77" mass="8329">MGNLGSLWGTPTDPAFYALLPPNAFDTEHYVYAECQRINLTWHVRPIPSGRTIASLQAQPNGIFAAGEFASLALPNA</sequence>
<reference evidence="1 2" key="1">
    <citation type="submission" date="2012-04" db="EMBL/GenBank/DDBJ databases">
        <title>The Genome Sequence of Saprolegnia declina VS20.</title>
        <authorList>
            <consortium name="The Broad Institute Genome Sequencing Platform"/>
            <person name="Russ C."/>
            <person name="Nusbaum C."/>
            <person name="Tyler B."/>
            <person name="van West P."/>
            <person name="Dieguez-Uribeondo J."/>
            <person name="de Bruijn I."/>
            <person name="Tripathy S."/>
            <person name="Jiang R."/>
            <person name="Young S.K."/>
            <person name="Zeng Q."/>
            <person name="Gargeya S."/>
            <person name="Fitzgerald M."/>
            <person name="Haas B."/>
            <person name="Abouelleil A."/>
            <person name="Alvarado L."/>
            <person name="Arachchi H.M."/>
            <person name="Berlin A."/>
            <person name="Chapman S.B."/>
            <person name="Goldberg J."/>
            <person name="Griggs A."/>
            <person name="Gujja S."/>
            <person name="Hansen M."/>
            <person name="Howarth C."/>
            <person name="Imamovic A."/>
            <person name="Larimer J."/>
            <person name="McCowen C."/>
            <person name="Montmayeur A."/>
            <person name="Murphy C."/>
            <person name="Neiman D."/>
            <person name="Pearson M."/>
            <person name="Priest M."/>
            <person name="Roberts A."/>
            <person name="Saif S."/>
            <person name="Shea T."/>
            <person name="Sisk P."/>
            <person name="Sykes S."/>
            <person name="Wortman J."/>
            <person name="Nusbaum C."/>
            <person name="Birren B."/>
        </authorList>
    </citation>
    <scope>NUCLEOTIDE SEQUENCE [LARGE SCALE GENOMIC DNA]</scope>
    <source>
        <strain evidence="1 2">VS20</strain>
    </source>
</reference>
<evidence type="ECO:0000313" key="1">
    <source>
        <dbReference type="EMBL" id="EQC35514.1"/>
    </source>
</evidence>
<dbReference type="AlphaFoldDB" id="T0QCB8"/>
<name>T0QCB8_SAPDV</name>
<organism evidence="1 2">
    <name type="scientific">Saprolegnia diclina (strain VS20)</name>
    <dbReference type="NCBI Taxonomy" id="1156394"/>
    <lineage>
        <taxon>Eukaryota</taxon>
        <taxon>Sar</taxon>
        <taxon>Stramenopiles</taxon>
        <taxon>Oomycota</taxon>
        <taxon>Saprolegniomycetes</taxon>
        <taxon>Saprolegniales</taxon>
        <taxon>Saprolegniaceae</taxon>
        <taxon>Saprolegnia</taxon>
    </lineage>
</organism>
<dbReference type="GeneID" id="19947949"/>
<protein>
    <submittedName>
        <fullName evidence="1">Uncharacterized protein</fullName>
    </submittedName>
</protein>
<keyword evidence="2" id="KW-1185">Reference proteome</keyword>
<dbReference type="EMBL" id="JH767151">
    <property type="protein sequence ID" value="EQC35514.1"/>
    <property type="molecule type" value="Genomic_DNA"/>
</dbReference>
<dbReference type="Proteomes" id="UP000030762">
    <property type="component" value="Unassembled WGS sequence"/>
</dbReference>